<name>A0ACC0WU24_9STRA</name>
<dbReference type="Proteomes" id="UP001163321">
    <property type="component" value="Chromosome 1"/>
</dbReference>
<protein>
    <submittedName>
        <fullName evidence="1">Uncharacterized protein</fullName>
    </submittedName>
</protein>
<evidence type="ECO:0000313" key="1">
    <source>
        <dbReference type="EMBL" id="KAI9921466.1"/>
    </source>
</evidence>
<dbReference type="EMBL" id="CM047580">
    <property type="protein sequence ID" value="KAI9921466.1"/>
    <property type="molecule type" value="Genomic_DNA"/>
</dbReference>
<accession>A0ACC0WU24</accession>
<comment type="caution">
    <text evidence="1">The sequence shown here is derived from an EMBL/GenBank/DDBJ whole genome shotgun (WGS) entry which is preliminary data.</text>
</comment>
<sequence length="356" mass="41627">MPKYSVRLDKSLDLGFFQSQKYFQSQNIDMYDDRYLNYTISLITINLRSAAVAWHQEFVQGGGVIDSTTAKRDVTRVCPVDIQERLRENLDDLKQNNCRNLEEYSVKFCKLISNVRCMNNLDRVMCFTRGLVLRTRQEVLYQCFQTTTDAIAVARKFERSHSLREGYRNNNLPNQKRSQNRYESGDDMEICNSNLSKAECFKKNLCFYCKSPGHKMSKCNKRKQNAREARVNHAALYYEYGFRKEDESDLNVLNVLIDSGADYNIILPSWERSFSTEEQCVPCGLMTLLARKKNTNVYKEDIVVEGETYKNVVLTECEFPEQQDVILGKPWLVQFNPSIDWRTTESSCLNQFNRWS</sequence>
<reference evidence="1 2" key="1">
    <citation type="journal article" date="2022" name="bioRxiv">
        <title>The genome of the oomycete Peronosclerospora sorghi, a cosmopolitan pathogen of maize and sorghum, is inflated with dispersed pseudogenes.</title>
        <authorList>
            <person name="Fletcher K."/>
            <person name="Martin F."/>
            <person name="Isakeit T."/>
            <person name="Cavanaugh K."/>
            <person name="Magill C."/>
            <person name="Michelmore R."/>
        </authorList>
    </citation>
    <scope>NUCLEOTIDE SEQUENCE [LARGE SCALE GENOMIC DNA]</scope>
    <source>
        <strain evidence="1">P6</strain>
    </source>
</reference>
<keyword evidence="2" id="KW-1185">Reference proteome</keyword>
<evidence type="ECO:0000313" key="2">
    <source>
        <dbReference type="Proteomes" id="UP001163321"/>
    </source>
</evidence>
<organism evidence="1 2">
    <name type="scientific">Peronosclerospora sorghi</name>
    <dbReference type="NCBI Taxonomy" id="230839"/>
    <lineage>
        <taxon>Eukaryota</taxon>
        <taxon>Sar</taxon>
        <taxon>Stramenopiles</taxon>
        <taxon>Oomycota</taxon>
        <taxon>Peronosporomycetes</taxon>
        <taxon>Peronosporales</taxon>
        <taxon>Peronosporaceae</taxon>
        <taxon>Peronosclerospora</taxon>
    </lineage>
</organism>
<gene>
    <name evidence="1" type="ORF">PsorP6_000308</name>
</gene>
<proteinExistence type="predicted"/>